<protein>
    <recommendedName>
        <fullName evidence="7">UPF0056 membrane protein</fullName>
    </recommendedName>
</protein>
<dbReference type="Proteomes" id="UP000886845">
    <property type="component" value="Unassembled WGS sequence"/>
</dbReference>
<feature type="transmembrane region" description="Helical" evidence="7">
    <location>
        <begin position="43"/>
        <end position="62"/>
    </location>
</feature>
<reference evidence="8" key="1">
    <citation type="submission" date="2020-10" db="EMBL/GenBank/DDBJ databases">
        <authorList>
            <person name="Gilroy R."/>
        </authorList>
    </citation>
    <scope>NUCLEOTIDE SEQUENCE</scope>
    <source>
        <strain evidence="8">35461</strain>
    </source>
</reference>
<keyword evidence="6 7" id="KW-0472">Membrane</keyword>
<evidence type="ECO:0000256" key="7">
    <source>
        <dbReference type="RuleBase" id="RU362048"/>
    </source>
</evidence>
<evidence type="ECO:0000313" key="8">
    <source>
        <dbReference type="EMBL" id="HIV08964.1"/>
    </source>
</evidence>
<dbReference type="PANTHER" id="PTHR33508:SF1">
    <property type="entry name" value="UPF0056 MEMBRANE PROTEIN YHCE"/>
    <property type="match status" value="1"/>
</dbReference>
<evidence type="ECO:0000256" key="3">
    <source>
        <dbReference type="ARBA" id="ARBA00022475"/>
    </source>
</evidence>
<feature type="transmembrane region" description="Helical" evidence="7">
    <location>
        <begin position="68"/>
        <end position="88"/>
    </location>
</feature>
<comment type="subcellular location">
    <subcellularLocation>
        <location evidence="1 7">Cell membrane</location>
        <topology evidence="1 7">Multi-pass membrane protein</topology>
    </subcellularLocation>
</comment>
<comment type="caution">
    <text evidence="8">The sequence shown here is derived from an EMBL/GenBank/DDBJ whole genome shotgun (WGS) entry which is preliminary data.</text>
</comment>
<evidence type="ECO:0000256" key="1">
    <source>
        <dbReference type="ARBA" id="ARBA00004651"/>
    </source>
</evidence>
<dbReference type="EMBL" id="DVOR01000078">
    <property type="protein sequence ID" value="HIV08964.1"/>
    <property type="molecule type" value="Genomic_DNA"/>
</dbReference>
<gene>
    <name evidence="8" type="ORF">IAC79_02475</name>
</gene>
<dbReference type="Pfam" id="PF01914">
    <property type="entry name" value="MarC"/>
    <property type="match status" value="1"/>
</dbReference>
<feature type="transmembrane region" description="Helical" evidence="7">
    <location>
        <begin position="193"/>
        <end position="211"/>
    </location>
</feature>
<evidence type="ECO:0000256" key="2">
    <source>
        <dbReference type="ARBA" id="ARBA00009784"/>
    </source>
</evidence>
<dbReference type="GO" id="GO:0005886">
    <property type="term" value="C:plasma membrane"/>
    <property type="evidence" value="ECO:0007669"/>
    <property type="project" value="UniProtKB-SubCell"/>
</dbReference>
<keyword evidence="4 7" id="KW-0812">Transmembrane</keyword>
<organism evidence="8 9">
    <name type="scientific">Candidatus Spyradenecus faecavium</name>
    <dbReference type="NCBI Taxonomy" id="2840947"/>
    <lineage>
        <taxon>Bacteria</taxon>
        <taxon>Pseudomonadati</taxon>
        <taxon>Lentisphaerota</taxon>
        <taxon>Lentisphaeria</taxon>
        <taxon>Lentisphaerales</taxon>
        <taxon>Lentisphaeraceae</taxon>
        <taxon>Lentisphaeraceae incertae sedis</taxon>
        <taxon>Candidatus Spyradenecus</taxon>
    </lineage>
</organism>
<feature type="transmembrane region" description="Helical" evidence="7">
    <location>
        <begin position="151"/>
        <end position="172"/>
    </location>
</feature>
<proteinExistence type="inferred from homology"/>
<dbReference type="PANTHER" id="PTHR33508">
    <property type="entry name" value="UPF0056 MEMBRANE PROTEIN YHCE"/>
    <property type="match status" value="1"/>
</dbReference>
<feature type="transmembrane region" description="Helical" evidence="7">
    <location>
        <begin position="109"/>
        <end position="131"/>
    </location>
</feature>
<dbReference type="InterPro" id="IPR002771">
    <property type="entry name" value="Multi_antbiot-R_MarC"/>
</dbReference>
<reference evidence="8" key="2">
    <citation type="journal article" date="2021" name="PeerJ">
        <title>Extensive microbial diversity within the chicken gut microbiome revealed by metagenomics and culture.</title>
        <authorList>
            <person name="Gilroy R."/>
            <person name="Ravi A."/>
            <person name="Getino M."/>
            <person name="Pursley I."/>
            <person name="Horton D.L."/>
            <person name="Alikhan N.F."/>
            <person name="Baker D."/>
            <person name="Gharbi K."/>
            <person name="Hall N."/>
            <person name="Watson M."/>
            <person name="Adriaenssens E.M."/>
            <person name="Foster-Nyarko E."/>
            <person name="Jarju S."/>
            <person name="Secka A."/>
            <person name="Antonio M."/>
            <person name="Oren A."/>
            <person name="Chaudhuri R.R."/>
            <person name="La Ragione R."/>
            <person name="Hildebrand F."/>
            <person name="Pallen M.J."/>
        </authorList>
    </citation>
    <scope>NUCLEOTIDE SEQUENCE</scope>
    <source>
        <strain evidence="8">35461</strain>
    </source>
</reference>
<keyword evidence="3" id="KW-1003">Cell membrane</keyword>
<evidence type="ECO:0000256" key="4">
    <source>
        <dbReference type="ARBA" id="ARBA00022692"/>
    </source>
</evidence>
<feature type="transmembrane region" description="Helical" evidence="7">
    <location>
        <begin position="12"/>
        <end position="31"/>
    </location>
</feature>
<keyword evidence="5 7" id="KW-1133">Transmembrane helix</keyword>
<sequence>MIDALVFAWGNFVKLFFLFCPFFVLNMFLSLTEGASSVRKRSVAVRVTFVAVTVGAISYFAGQGFLKLFGLDVDGFRIGAGILLMIMAQELALGHETPTAQSRPRNVDDIIVVPLGIPIIMGPACVSPIIIIGAEAFTAATQGGAWDWFTFLFGFVGFIGATVALGALLYFAEALERIFGKNVIRIFSKVSGVILMAMAAQMIVTGFMAFLDKSTVGQKLLEVLTQ</sequence>
<name>A0A9D1NMY5_9BACT</name>
<evidence type="ECO:0000256" key="5">
    <source>
        <dbReference type="ARBA" id="ARBA00022989"/>
    </source>
</evidence>
<evidence type="ECO:0000256" key="6">
    <source>
        <dbReference type="ARBA" id="ARBA00023136"/>
    </source>
</evidence>
<dbReference type="SUPFAM" id="SSF144091">
    <property type="entry name" value="Rhomboid-like"/>
    <property type="match status" value="1"/>
</dbReference>
<dbReference type="AlphaFoldDB" id="A0A9D1NMY5"/>
<accession>A0A9D1NMY5</accession>
<dbReference type="InterPro" id="IPR035952">
    <property type="entry name" value="Rhomboid-like_sf"/>
</dbReference>
<evidence type="ECO:0000313" key="9">
    <source>
        <dbReference type="Proteomes" id="UP000886845"/>
    </source>
</evidence>
<comment type="similarity">
    <text evidence="2 7">Belongs to the UPF0056 (MarC) family.</text>
</comment>